<reference evidence="1 2" key="1">
    <citation type="submission" date="2011-11" db="EMBL/GenBank/DDBJ databases">
        <authorList>
            <person name="Weinstock G."/>
            <person name="Sodergren E."/>
            <person name="Clifton S."/>
            <person name="Fulton L."/>
            <person name="Fulton B."/>
            <person name="Courtney L."/>
            <person name="Fronick C."/>
            <person name="Harrison M."/>
            <person name="Strong C."/>
            <person name="Farmer C."/>
            <person name="Delahaunty K."/>
            <person name="Markovic C."/>
            <person name="Hall O."/>
            <person name="Minx P."/>
            <person name="Tomlinson C."/>
            <person name="Mitreva M."/>
            <person name="Hou S."/>
            <person name="Chen J."/>
            <person name="Wollam A."/>
            <person name="Pepin K.H."/>
            <person name="Johnson M."/>
            <person name="Bhonagiri V."/>
            <person name="Zhang X."/>
            <person name="Suruliraj S."/>
            <person name="Warren W."/>
            <person name="Chinwalla A."/>
            <person name="Mardis E.R."/>
            <person name="Wilson R.K."/>
        </authorList>
    </citation>
    <scope>NUCLEOTIDE SEQUENCE [LARGE SCALE GENOMIC DNA]</scope>
    <source>
        <strain evidence="1 2">YIT 11816</strain>
    </source>
</reference>
<organism evidence="1 2">
    <name type="scientific">Sutterella parvirubra YIT 11816</name>
    <dbReference type="NCBI Taxonomy" id="762967"/>
    <lineage>
        <taxon>Bacteria</taxon>
        <taxon>Pseudomonadati</taxon>
        <taxon>Pseudomonadota</taxon>
        <taxon>Betaproteobacteria</taxon>
        <taxon>Burkholderiales</taxon>
        <taxon>Sutterellaceae</taxon>
        <taxon>Sutterella</taxon>
    </lineage>
</organism>
<evidence type="ECO:0000313" key="1">
    <source>
        <dbReference type="EMBL" id="EHY30838.1"/>
    </source>
</evidence>
<keyword evidence="2" id="KW-1185">Reference proteome</keyword>
<name>H3KGA7_9BURK</name>
<dbReference type="Proteomes" id="UP000004956">
    <property type="component" value="Unassembled WGS sequence"/>
</dbReference>
<protein>
    <submittedName>
        <fullName evidence="1">Uncharacterized protein</fullName>
    </submittedName>
</protein>
<comment type="caution">
    <text evidence="1">The sequence shown here is derived from an EMBL/GenBank/DDBJ whole genome shotgun (WGS) entry which is preliminary data.</text>
</comment>
<sequence length="47" mass="4907">MADFGDHGWSSGSGVGVGIGRFVVMMGFECSSELKARSFSSGLVEHP</sequence>
<accession>H3KGA7</accession>
<gene>
    <name evidence="1" type="ORF">HMPREF9440_01785</name>
</gene>
<proteinExistence type="predicted"/>
<dbReference type="AlphaFoldDB" id="H3KGA7"/>
<dbReference type="HOGENOM" id="CLU_3174044_0_0_4"/>
<dbReference type="EMBL" id="AFBQ01000268">
    <property type="protein sequence ID" value="EHY30838.1"/>
    <property type="molecule type" value="Genomic_DNA"/>
</dbReference>
<dbReference type="PATRIC" id="fig|762967.3.peg.1404"/>
<evidence type="ECO:0000313" key="2">
    <source>
        <dbReference type="Proteomes" id="UP000004956"/>
    </source>
</evidence>